<dbReference type="Proteomes" id="UP000627838">
    <property type="component" value="Unassembled WGS sequence"/>
</dbReference>
<reference evidence="3 4" key="1">
    <citation type="submission" date="2020-10" db="EMBL/GenBank/DDBJ databases">
        <title>Sequencing the genomes of 1000 actinobacteria strains.</title>
        <authorList>
            <person name="Klenk H.-P."/>
        </authorList>
    </citation>
    <scope>NUCLEOTIDE SEQUENCE [LARGE SCALE GENOMIC DNA]</scope>
    <source>
        <strain evidence="3 4">DSM 46744</strain>
    </source>
</reference>
<keyword evidence="2" id="KW-0472">Membrane</keyword>
<organism evidence="3 4">
    <name type="scientific">Actinomadura algeriensis</name>
    <dbReference type="NCBI Taxonomy" id="1679523"/>
    <lineage>
        <taxon>Bacteria</taxon>
        <taxon>Bacillati</taxon>
        <taxon>Actinomycetota</taxon>
        <taxon>Actinomycetes</taxon>
        <taxon>Streptosporangiales</taxon>
        <taxon>Thermomonosporaceae</taxon>
        <taxon>Actinomadura</taxon>
    </lineage>
</organism>
<gene>
    <name evidence="3" type="ORF">H4W34_003882</name>
</gene>
<comment type="caution">
    <text evidence="3">The sequence shown here is derived from an EMBL/GenBank/DDBJ whole genome shotgun (WGS) entry which is preliminary data.</text>
</comment>
<dbReference type="RefSeq" id="WP_192760490.1">
    <property type="nucleotide sequence ID" value="NZ_JADBDZ010000001.1"/>
</dbReference>
<keyword evidence="2" id="KW-1133">Transmembrane helix</keyword>
<accession>A0ABR9JU05</accession>
<evidence type="ECO:0000256" key="1">
    <source>
        <dbReference type="SAM" id="MobiDB-lite"/>
    </source>
</evidence>
<name>A0ABR9JU05_9ACTN</name>
<feature type="compositionally biased region" description="Low complexity" evidence="1">
    <location>
        <begin position="33"/>
        <end position="44"/>
    </location>
</feature>
<feature type="region of interest" description="Disordered" evidence="1">
    <location>
        <begin position="33"/>
        <end position="63"/>
    </location>
</feature>
<protein>
    <submittedName>
        <fullName evidence="3">Uncharacterized protein</fullName>
    </submittedName>
</protein>
<dbReference type="EMBL" id="JADBDZ010000001">
    <property type="protein sequence ID" value="MBE1534049.1"/>
    <property type="molecule type" value="Genomic_DNA"/>
</dbReference>
<evidence type="ECO:0000313" key="3">
    <source>
        <dbReference type="EMBL" id="MBE1534049.1"/>
    </source>
</evidence>
<keyword evidence="4" id="KW-1185">Reference proteome</keyword>
<proteinExistence type="predicted"/>
<evidence type="ECO:0000313" key="4">
    <source>
        <dbReference type="Proteomes" id="UP000627838"/>
    </source>
</evidence>
<evidence type="ECO:0000256" key="2">
    <source>
        <dbReference type="SAM" id="Phobius"/>
    </source>
</evidence>
<sequence length="63" mass="6527">MTYLSGLLGLAAVAMMVTLVVLAVRRDRALRRNAPQTAAFRAPGAGPGRRRDGGTAGPPARVP</sequence>
<feature type="transmembrane region" description="Helical" evidence="2">
    <location>
        <begin position="6"/>
        <end position="24"/>
    </location>
</feature>
<keyword evidence="2" id="KW-0812">Transmembrane</keyword>